<keyword evidence="7" id="KW-0653">Protein transport</keyword>
<keyword evidence="8 18" id="KW-1133">Transmembrane helix</keyword>
<reference evidence="21" key="1">
    <citation type="submission" date="2017-09" db="EMBL/GenBank/DDBJ databases">
        <title>Depth-based differentiation of microbial function through sediment-hosted aquifers and enrichment of novel symbionts in the deep terrestrial subsurface.</title>
        <authorList>
            <person name="Probst A.J."/>
            <person name="Ladd B."/>
            <person name="Jarett J.K."/>
            <person name="Geller-Mcgrath D.E."/>
            <person name="Sieber C.M.K."/>
            <person name="Emerson J.B."/>
            <person name="Anantharaman K."/>
            <person name="Thomas B.C."/>
            <person name="Malmstrom R."/>
            <person name="Stieglmeier M."/>
            <person name="Klingl A."/>
            <person name="Woyke T."/>
            <person name="Ryan C.M."/>
            <person name="Banfield J.F."/>
        </authorList>
    </citation>
    <scope>NUCLEOTIDE SEQUENCE [LARGE SCALE GENOMIC DNA]</scope>
</reference>
<evidence type="ECO:0000256" key="8">
    <source>
        <dbReference type="ARBA" id="ARBA00022989"/>
    </source>
</evidence>
<comment type="subcellular location">
    <subcellularLocation>
        <location evidence="1">Cell membrane</location>
        <topology evidence="1">Multi-pass membrane protein</topology>
    </subcellularLocation>
    <subcellularLocation>
        <location evidence="16">Membrane</location>
        <topology evidence="16">Multi-pass membrane protein</topology>
    </subcellularLocation>
</comment>
<evidence type="ECO:0000256" key="13">
    <source>
        <dbReference type="ARBA" id="ARBA00031538"/>
    </source>
</evidence>
<keyword evidence="10" id="KW-0143">Chaperone</keyword>
<evidence type="ECO:0000256" key="10">
    <source>
        <dbReference type="ARBA" id="ARBA00023186"/>
    </source>
</evidence>
<dbReference type="GO" id="GO:0015031">
    <property type="term" value="P:protein transport"/>
    <property type="evidence" value="ECO:0007669"/>
    <property type="project" value="UniProtKB-KW"/>
</dbReference>
<evidence type="ECO:0000259" key="19">
    <source>
        <dbReference type="Pfam" id="PF02096"/>
    </source>
</evidence>
<evidence type="ECO:0000256" key="3">
    <source>
        <dbReference type="ARBA" id="ARBA00015325"/>
    </source>
</evidence>
<dbReference type="GO" id="GO:0032977">
    <property type="term" value="F:membrane insertase activity"/>
    <property type="evidence" value="ECO:0007669"/>
    <property type="project" value="InterPro"/>
</dbReference>
<feature type="transmembrane region" description="Helical" evidence="18">
    <location>
        <begin position="175"/>
        <end position="197"/>
    </location>
</feature>
<protein>
    <recommendedName>
        <fullName evidence="3">Membrane protein insertase YidC</fullName>
    </recommendedName>
    <alternativeName>
        <fullName evidence="15">Foldase YidC</fullName>
    </alternativeName>
    <alternativeName>
        <fullName evidence="14">Membrane integrase YidC</fullName>
    </alternativeName>
    <alternativeName>
        <fullName evidence="13">Membrane protein YidC</fullName>
    </alternativeName>
</protein>
<dbReference type="GO" id="GO:0051205">
    <property type="term" value="P:protein insertion into membrane"/>
    <property type="evidence" value="ECO:0007669"/>
    <property type="project" value="TreeGrafter"/>
</dbReference>
<organism evidence="20 21">
    <name type="scientific">Candidatus Aquicultor secundus</name>
    <dbReference type="NCBI Taxonomy" id="1973895"/>
    <lineage>
        <taxon>Bacteria</taxon>
        <taxon>Bacillati</taxon>
        <taxon>Actinomycetota</taxon>
        <taxon>Candidatus Aquicultoria</taxon>
        <taxon>Candidatus Aquicultorales</taxon>
        <taxon>Candidatus Aquicultoraceae</taxon>
        <taxon>Candidatus Aquicultor</taxon>
    </lineage>
</organism>
<dbReference type="InterPro" id="IPR028055">
    <property type="entry name" value="YidC/Oxa/ALB_C"/>
</dbReference>
<dbReference type="GO" id="GO:0005886">
    <property type="term" value="C:plasma membrane"/>
    <property type="evidence" value="ECO:0007669"/>
    <property type="project" value="UniProtKB-SubCell"/>
</dbReference>
<feature type="domain" description="Membrane insertase YidC/Oxa/ALB C-terminal" evidence="19">
    <location>
        <begin position="26"/>
        <end position="210"/>
    </location>
</feature>
<feature type="transmembrane region" description="Helical" evidence="18">
    <location>
        <begin position="133"/>
        <end position="155"/>
    </location>
</feature>
<evidence type="ECO:0000256" key="14">
    <source>
        <dbReference type="ARBA" id="ARBA00033245"/>
    </source>
</evidence>
<dbReference type="Pfam" id="PF02096">
    <property type="entry name" value="60KD_IMP"/>
    <property type="match status" value="1"/>
</dbReference>
<evidence type="ECO:0000256" key="5">
    <source>
        <dbReference type="ARBA" id="ARBA00022475"/>
    </source>
</evidence>
<accession>A0A2M7T8J5</accession>
<dbReference type="CDD" id="cd20070">
    <property type="entry name" value="5TM_YidC_Alb3"/>
    <property type="match status" value="1"/>
</dbReference>
<evidence type="ECO:0000256" key="4">
    <source>
        <dbReference type="ARBA" id="ARBA00022448"/>
    </source>
</evidence>
<evidence type="ECO:0000256" key="12">
    <source>
        <dbReference type="ARBA" id="ARBA00026028"/>
    </source>
</evidence>
<dbReference type="PANTHER" id="PTHR12428">
    <property type="entry name" value="OXA1"/>
    <property type="match status" value="1"/>
</dbReference>
<feature type="coiled-coil region" evidence="17">
    <location>
        <begin position="55"/>
        <end position="86"/>
    </location>
</feature>
<feature type="transmembrane region" description="Helical" evidence="18">
    <location>
        <begin position="26"/>
        <end position="46"/>
    </location>
</feature>
<dbReference type="InterPro" id="IPR047196">
    <property type="entry name" value="YidC_ALB_C"/>
</dbReference>
<dbReference type="InterPro" id="IPR001708">
    <property type="entry name" value="YidC/ALB3/OXA1/COX18"/>
</dbReference>
<evidence type="ECO:0000313" key="21">
    <source>
        <dbReference type="Proteomes" id="UP000230956"/>
    </source>
</evidence>
<keyword evidence="17" id="KW-0175">Coiled coil</keyword>
<comment type="function">
    <text evidence="11">Required for the insertion and/or proper folding and/or complex formation of integral membrane proteins into the membrane. Involved in integration of membrane proteins that insert both dependently and independently of the Sec translocase complex, as well as at least some lipoproteins. Aids folding of multispanning membrane proteins.</text>
</comment>
<dbReference type="PANTHER" id="PTHR12428:SF65">
    <property type="entry name" value="CYTOCHROME C OXIDASE ASSEMBLY PROTEIN COX18, MITOCHONDRIAL"/>
    <property type="match status" value="1"/>
</dbReference>
<dbReference type="Proteomes" id="UP000230956">
    <property type="component" value="Unassembled WGS sequence"/>
</dbReference>
<keyword evidence="9 18" id="KW-0472">Membrane</keyword>
<keyword evidence="6 16" id="KW-0812">Transmembrane</keyword>
<evidence type="ECO:0000256" key="16">
    <source>
        <dbReference type="RuleBase" id="RU003945"/>
    </source>
</evidence>
<keyword evidence="4" id="KW-0813">Transport</keyword>
<proteinExistence type="inferred from homology"/>
<evidence type="ECO:0000256" key="2">
    <source>
        <dbReference type="ARBA" id="ARBA00010527"/>
    </source>
</evidence>
<evidence type="ECO:0000256" key="18">
    <source>
        <dbReference type="SAM" id="Phobius"/>
    </source>
</evidence>
<dbReference type="EMBL" id="PFNG01000107">
    <property type="protein sequence ID" value="PIZ39760.1"/>
    <property type="molecule type" value="Genomic_DNA"/>
</dbReference>
<feature type="transmembrane region" description="Helical" evidence="18">
    <location>
        <begin position="89"/>
        <end position="113"/>
    </location>
</feature>
<name>A0A2M7T8J5_9ACTN</name>
<evidence type="ECO:0000256" key="6">
    <source>
        <dbReference type="ARBA" id="ARBA00022692"/>
    </source>
</evidence>
<evidence type="ECO:0000256" key="1">
    <source>
        <dbReference type="ARBA" id="ARBA00004651"/>
    </source>
</evidence>
<comment type="similarity">
    <text evidence="2">Belongs to the OXA1/ALB3/YidC family. Type 1 subfamily.</text>
</comment>
<evidence type="ECO:0000256" key="17">
    <source>
        <dbReference type="SAM" id="Coils"/>
    </source>
</evidence>
<dbReference type="NCBIfam" id="TIGR03592">
    <property type="entry name" value="yidC_oxa1_cterm"/>
    <property type="match status" value="1"/>
</dbReference>
<sequence length="220" mass="25047">MGSIWQGLIDILAATLTFFNAYVHSYGVAIILLTVAVRIFILPLTIKQTKSMYEMQKLQPKLKELQEKYKDNKEKLQQEMMKFYSENKVNPFGGCLPLILQLPIFFALFRMLLSNKELLNATSLGLQLGLKPSLALAHGVVVFIPYLILIILMAVTTYLPQKMMATDAQQQKMGLYMVPLMVFFAWSLPAGVLIYWVTTNIWTIAQQYITLRLAKTSEVS</sequence>
<dbReference type="AlphaFoldDB" id="A0A2M7T8J5"/>
<evidence type="ECO:0000256" key="9">
    <source>
        <dbReference type="ARBA" id="ARBA00023136"/>
    </source>
</evidence>
<evidence type="ECO:0000313" key="20">
    <source>
        <dbReference type="EMBL" id="PIZ39760.1"/>
    </source>
</evidence>
<evidence type="ECO:0000256" key="15">
    <source>
        <dbReference type="ARBA" id="ARBA00033342"/>
    </source>
</evidence>
<evidence type="ECO:0000256" key="11">
    <source>
        <dbReference type="ARBA" id="ARBA00025034"/>
    </source>
</evidence>
<keyword evidence="5" id="KW-1003">Cell membrane</keyword>
<comment type="caution">
    <text evidence="20">The sequence shown here is derived from an EMBL/GenBank/DDBJ whole genome shotgun (WGS) entry which is preliminary data.</text>
</comment>
<comment type="subunit">
    <text evidence="12">Interacts with the Sec translocase complex via SecD. Specifically interacts with transmembrane segments of nascent integral membrane proteins during membrane integration.</text>
</comment>
<dbReference type="RefSeq" id="WP_286679382.1">
    <property type="nucleotide sequence ID" value="NZ_MNXI01000147.1"/>
</dbReference>
<gene>
    <name evidence="20" type="ORF">COY37_04525</name>
</gene>
<evidence type="ECO:0000256" key="7">
    <source>
        <dbReference type="ARBA" id="ARBA00022927"/>
    </source>
</evidence>